<dbReference type="Gene3D" id="3.30.70.1320">
    <property type="entry name" value="Multidrug efflux transporter AcrB pore domain like"/>
    <property type="match status" value="1"/>
</dbReference>
<evidence type="ECO:0000313" key="2">
    <source>
        <dbReference type="EMBL" id="SDG33931.1"/>
    </source>
</evidence>
<dbReference type="InterPro" id="IPR027463">
    <property type="entry name" value="AcrB_DN_DC_subdom"/>
</dbReference>
<gene>
    <name evidence="2" type="ORF">SAMN05421844_103577</name>
</gene>
<accession>A0ABY0NXW0</accession>
<feature type="transmembrane region" description="Helical" evidence="1">
    <location>
        <begin position="965"/>
        <end position="984"/>
    </location>
</feature>
<dbReference type="Proteomes" id="UP000199468">
    <property type="component" value="Unassembled WGS sequence"/>
</dbReference>
<dbReference type="PRINTS" id="PR00702">
    <property type="entry name" value="ACRIFLAVINRP"/>
</dbReference>
<feature type="transmembrane region" description="Helical" evidence="1">
    <location>
        <begin position="918"/>
        <end position="944"/>
    </location>
</feature>
<comment type="caution">
    <text evidence="2">The sequence shown here is derived from an EMBL/GenBank/DDBJ whole genome shotgun (WGS) entry which is preliminary data.</text>
</comment>
<keyword evidence="3" id="KW-1185">Reference proteome</keyword>
<name>A0ABY0NXW0_9HYPH</name>
<evidence type="ECO:0000256" key="1">
    <source>
        <dbReference type="SAM" id="Phobius"/>
    </source>
</evidence>
<keyword evidence="1" id="KW-0472">Membrane</keyword>
<dbReference type="RefSeq" id="WP_091857087.1">
    <property type="nucleotide sequence ID" value="NZ_FNBZ01000003.1"/>
</dbReference>
<dbReference type="Gene3D" id="3.30.70.1430">
    <property type="entry name" value="Multidrug efflux transporter AcrB pore domain"/>
    <property type="match status" value="2"/>
</dbReference>
<dbReference type="PANTHER" id="PTHR32063:SF78">
    <property type="entry name" value="ACRB_ACRD_ACRF FAMILY PROTEIN"/>
    <property type="match status" value="1"/>
</dbReference>
<feature type="transmembrane region" description="Helical" evidence="1">
    <location>
        <begin position="541"/>
        <end position="558"/>
    </location>
</feature>
<dbReference type="Gene3D" id="1.20.1640.10">
    <property type="entry name" value="Multidrug efflux transporter AcrB transmembrane domain"/>
    <property type="match status" value="2"/>
</dbReference>
<feature type="transmembrane region" description="Helical" evidence="1">
    <location>
        <begin position="401"/>
        <end position="421"/>
    </location>
</feature>
<sequence>MSDAPDEDKGWKSVRGLSDAFILRPVGTTLMAIGLFLVGMVAYMFLPVASLPSVDFPTIRVFASRPGADPATMAGSVAAPLERRLGSIPGVTEITSRSSLGSTSIVLQFDLTRNTDSAARDVQAALNAAATDLPGDLPTLPQFRKANPNAAPILILALTSDTMTPSAMYDAADTVIAQRIAQVEGVGEVTVNGAEQPAIRVRVDPAQLAAMGLSLDTIRTAIVNANTVSAVGSFDGGRLSETLSANNQIRQPEDYGNIVVRSAKGTVVRLADVATVERGVRNSRAAGWYNGKPAILITITKQADANVIDTVDRVKALLPEVQKWVPAGIQFSIMSDRTVTIRASIADIQHTLLISIALVMLVVFLFLRRTTLTVAAGVTVPLSIAGTFAAMWVAGFTLDNLSLMAVTISVGFVVDDAIVMIENIERNVAKGMSPLRAALLGAGQIGFTVISISLSLIAAFIPLFFMDGVAGRFFREFTLTLTFAILVSTVVSLSVTPMVCAHFLKAGPHAPSRFDRIVERVLSGMTRFYGRTLTVVLRHSWLMLVVMIATVVLTVQMFRSAPKGYFPQDDTGLVIGFTQASTDISFPAMMQLQQRGAAIVAADPAVFGVASFIGGGSVNTGRFFVSLKPLEERGVSSAQVVNRLRGRLSSIPGLRIFLTPVQDVRAGGRQGRSQYQFTLWDPDLPELQEWVPKVLEKLRTLPELVDVSTDREQGGLEAQVVIDRNKASQLGVAIQAIDNVLADAFSQRQISTIYGARNQYRVVLEVAPSRSRDPEDILDLYVPGRNGRQVPLRSLVKVERGTAPLVINHQGQFPAVTITYDLAPGVGIQEASDAVVAAVEGLHMPASLRAEFAGDAKAFAQGAGSQGMMILVAILAVYIILGVLYESLIHPVTILSTLPSAGLGALIALRISGTDLTIIAFIGIILLIGIVKKNGIMMVDFAIAAERQRAMPSREAIFEACLERFRPILMTTLSAMLGAVPLMIATGPGAELRRPLGITIVGGLILSQILTLYTTPIIYLWMSKLGRRRASREAAAASPAQGDPGPA</sequence>
<dbReference type="SUPFAM" id="SSF82866">
    <property type="entry name" value="Multidrug efflux transporter AcrB transmembrane domain"/>
    <property type="match status" value="2"/>
</dbReference>
<dbReference type="PANTHER" id="PTHR32063">
    <property type="match status" value="1"/>
</dbReference>
<keyword evidence="1" id="KW-0812">Transmembrane</keyword>
<dbReference type="InterPro" id="IPR001036">
    <property type="entry name" value="Acrflvin-R"/>
</dbReference>
<feature type="transmembrane region" description="Helical" evidence="1">
    <location>
        <begin position="867"/>
        <end position="885"/>
    </location>
</feature>
<organism evidence="2 3">
    <name type="scientific">Bosea robiniae</name>
    <dbReference type="NCBI Taxonomy" id="1036780"/>
    <lineage>
        <taxon>Bacteria</taxon>
        <taxon>Pseudomonadati</taxon>
        <taxon>Pseudomonadota</taxon>
        <taxon>Alphaproteobacteria</taxon>
        <taxon>Hyphomicrobiales</taxon>
        <taxon>Boseaceae</taxon>
        <taxon>Bosea</taxon>
    </lineage>
</organism>
<dbReference type="SUPFAM" id="SSF82693">
    <property type="entry name" value="Multidrug efflux transporter AcrB pore domain, PN1, PN2, PC1 and PC2 subdomains"/>
    <property type="match status" value="3"/>
</dbReference>
<evidence type="ECO:0000313" key="3">
    <source>
        <dbReference type="Proteomes" id="UP000199468"/>
    </source>
</evidence>
<dbReference type="Pfam" id="PF00873">
    <property type="entry name" value="ACR_tran"/>
    <property type="match status" value="1"/>
</dbReference>
<feature type="transmembrane region" description="Helical" evidence="1">
    <location>
        <begin position="442"/>
        <end position="465"/>
    </location>
</feature>
<dbReference type="EMBL" id="FNBZ01000003">
    <property type="protein sequence ID" value="SDG33931.1"/>
    <property type="molecule type" value="Genomic_DNA"/>
</dbReference>
<feature type="transmembrane region" description="Helical" evidence="1">
    <location>
        <begin position="348"/>
        <end position="367"/>
    </location>
</feature>
<dbReference type="Gene3D" id="3.30.2090.10">
    <property type="entry name" value="Multidrug efflux transporter AcrB TolC docking domain, DN and DC subdomains"/>
    <property type="match status" value="2"/>
</dbReference>
<reference evidence="2 3" key="1">
    <citation type="submission" date="2016-10" db="EMBL/GenBank/DDBJ databases">
        <authorList>
            <person name="Varghese N."/>
            <person name="Submissions S."/>
        </authorList>
    </citation>
    <scope>NUCLEOTIDE SEQUENCE [LARGE SCALE GENOMIC DNA]</scope>
    <source>
        <strain evidence="2 3">DSM 26672</strain>
    </source>
</reference>
<dbReference type="Gene3D" id="3.30.70.1440">
    <property type="entry name" value="Multidrug efflux transporter AcrB pore domain"/>
    <property type="match status" value="1"/>
</dbReference>
<proteinExistence type="predicted"/>
<feature type="transmembrane region" description="Helical" evidence="1">
    <location>
        <begin position="21"/>
        <end position="46"/>
    </location>
</feature>
<dbReference type="SUPFAM" id="SSF82714">
    <property type="entry name" value="Multidrug efflux transporter AcrB TolC docking domain, DN and DC subdomains"/>
    <property type="match status" value="2"/>
</dbReference>
<feature type="transmembrane region" description="Helical" evidence="1">
    <location>
        <begin position="477"/>
        <end position="504"/>
    </location>
</feature>
<feature type="transmembrane region" description="Helical" evidence="1">
    <location>
        <begin position="374"/>
        <end position="395"/>
    </location>
</feature>
<keyword evidence="1" id="KW-1133">Transmembrane helix</keyword>
<protein>
    <submittedName>
        <fullName evidence="2">Multidrug efflux pump</fullName>
    </submittedName>
</protein>
<feature type="transmembrane region" description="Helical" evidence="1">
    <location>
        <begin position="996"/>
        <end position="1022"/>
    </location>
</feature>